<feature type="compositionally biased region" description="Polar residues" evidence="13">
    <location>
        <begin position="69"/>
        <end position="82"/>
    </location>
</feature>
<dbReference type="STRING" id="356882.A0A423WWT0"/>
<evidence type="ECO:0000256" key="8">
    <source>
        <dbReference type="ARBA" id="ARBA00023159"/>
    </source>
</evidence>
<comment type="similarity">
    <text evidence="2">Belongs to the acetyltransferase family. GCN5 subfamily.</text>
</comment>
<evidence type="ECO:0000256" key="9">
    <source>
        <dbReference type="ARBA" id="ARBA00023163"/>
    </source>
</evidence>
<evidence type="ECO:0000256" key="12">
    <source>
        <dbReference type="PROSITE-ProRule" id="PRU00035"/>
    </source>
</evidence>
<sequence>MSAGAGGGAWGPPGGGSRGPSGYNGPGLPPLENWKHLPVAVQLQRVKEWRDQQLAQQNPTPYHAPPPSQTQVYHPPSSSHGTHSVHPHPQVTQPGGATVAQQFTPFDIDPRRIETRPPPAVYHPNPTDHEATTHQTLNPADVNPNTTSTPPPADVARNERESSFDQDYERWESEVIHRRPVIPTGYVLVPHTPAPGPAIGPIYVSAPPAPPGFARSQHPVQSVGVQAHESPATQSQPVATRATGPAASIALPEIQNLSISNQVAGSAPTAAIESSSVNPQPAATAAAEPHPELGISDIEEIHFPHLENHEFQPLTAPVRGPATKEDQPSSPSPEEATQAVSSKTAKNRAKKAKQKEREKAKKAAAAAAAAAITVESDESSSPGPSNQSPSPEEVAAPEQVAAPVTKAKAKKARKKANRAAAIAAETEENEFLDKMKEDNAKRKAAEEPSSPAAAKRVKHDDSAEFEVKPKSAVIPFPEKPAVLEERAGDIQFRVVNNDGDKDSFIILTGLKCIFQKQLPKMPKDYIARLVYDRTHLSIAIVKKPLEVVGGITYRPFNERQFAEIVFCAISSDQQVKGYGAHLMAHLKDYVKATSPIMHFLTYADNYAIGYFKKQGFTKEITLDKSVWMGYIKDYEGGTIMQCTMLKRIRYLEVPRMLQKQKECVLAKIRAYSKSHIVHQPPKQWKNGVTPIDPQKIEAIKNSGWSPEMDELARQPRHGPNYSQLLHLLNDMQNHQSAWPFLMPVNKDDVHDYYDVIKEPMDLSTMEQKLEMDQYTTPEDFTKDATLIFKNCRQYNSEGTPYTKSANKLEKYMWSKIKEIPEWSHLAENQGK</sequence>
<evidence type="ECO:0000313" key="17">
    <source>
        <dbReference type="Proteomes" id="UP000283895"/>
    </source>
</evidence>
<dbReference type="Gene3D" id="3.40.630.30">
    <property type="match status" value="1"/>
</dbReference>
<feature type="region of interest" description="Disordered" evidence="13">
    <location>
        <begin position="439"/>
        <end position="462"/>
    </location>
</feature>
<feature type="region of interest" description="Disordered" evidence="13">
    <location>
        <begin position="316"/>
        <end position="412"/>
    </location>
</feature>
<dbReference type="InterPro" id="IPR016181">
    <property type="entry name" value="Acyl_CoA_acyltransferase"/>
</dbReference>
<feature type="compositionally biased region" description="Low complexity" evidence="13">
    <location>
        <begin position="279"/>
        <end position="288"/>
    </location>
</feature>
<evidence type="ECO:0000256" key="10">
    <source>
        <dbReference type="ARBA" id="ARBA00023242"/>
    </source>
</evidence>
<dbReference type="Pfam" id="PF00439">
    <property type="entry name" value="Bromodomain"/>
    <property type="match status" value="1"/>
</dbReference>
<dbReference type="CDD" id="cd05509">
    <property type="entry name" value="Bromo_gcn5_like"/>
    <property type="match status" value="1"/>
</dbReference>
<evidence type="ECO:0000256" key="4">
    <source>
        <dbReference type="ARBA" id="ARBA00022679"/>
    </source>
</evidence>
<keyword evidence="8" id="KW-0010">Activator</keyword>
<evidence type="ECO:0000256" key="13">
    <source>
        <dbReference type="SAM" id="MobiDB-lite"/>
    </source>
</evidence>
<keyword evidence="6" id="KW-0805">Transcription regulation</keyword>
<feature type="compositionally biased region" description="Gly residues" evidence="13">
    <location>
        <begin position="1"/>
        <end position="25"/>
    </location>
</feature>
<dbReference type="FunFam" id="3.40.630.30:FF:000004">
    <property type="entry name" value="Histone acetyltransferase KAT2A"/>
    <property type="match status" value="1"/>
</dbReference>
<name>A0A423WWT0_9PEZI</name>
<evidence type="ECO:0000256" key="5">
    <source>
        <dbReference type="ARBA" id="ARBA00022853"/>
    </source>
</evidence>
<dbReference type="InterPro" id="IPR000182">
    <property type="entry name" value="GNAT_dom"/>
</dbReference>
<dbReference type="GO" id="GO:0005634">
    <property type="term" value="C:nucleus"/>
    <property type="evidence" value="ECO:0007669"/>
    <property type="project" value="UniProtKB-SubCell"/>
</dbReference>
<dbReference type="SUPFAM" id="SSF55729">
    <property type="entry name" value="Acyl-CoA N-acyltransferases (Nat)"/>
    <property type="match status" value="1"/>
</dbReference>
<evidence type="ECO:0000256" key="2">
    <source>
        <dbReference type="ARBA" id="ARBA00008607"/>
    </source>
</evidence>
<feature type="compositionally biased region" description="Low complexity" evidence="13">
    <location>
        <begin position="379"/>
        <end position="406"/>
    </location>
</feature>
<evidence type="ECO:0000259" key="15">
    <source>
        <dbReference type="PROSITE" id="PS51186"/>
    </source>
</evidence>
<dbReference type="PROSITE" id="PS51186">
    <property type="entry name" value="GNAT"/>
    <property type="match status" value="1"/>
</dbReference>
<dbReference type="PANTHER" id="PTHR45750:SF3">
    <property type="entry name" value="HISTONE ACETYLTRANSFERASE"/>
    <property type="match status" value="1"/>
</dbReference>
<dbReference type="GO" id="GO:0000123">
    <property type="term" value="C:histone acetyltransferase complex"/>
    <property type="evidence" value="ECO:0007669"/>
    <property type="project" value="TreeGrafter"/>
</dbReference>
<reference evidence="16 17" key="1">
    <citation type="submission" date="2015-09" db="EMBL/GenBank/DDBJ databases">
        <title>Host preference determinants of Valsa canker pathogens revealed by comparative genomics.</title>
        <authorList>
            <person name="Yin Z."/>
            <person name="Huang L."/>
        </authorList>
    </citation>
    <scope>NUCLEOTIDE SEQUENCE [LARGE SCALE GENOMIC DNA]</scope>
    <source>
        <strain evidence="16 17">03-1</strain>
    </source>
</reference>
<evidence type="ECO:0000256" key="11">
    <source>
        <dbReference type="ARBA" id="ARBA00023315"/>
    </source>
</evidence>
<feature type="domain" description="Bromo" evidence="14">
    <location>
        <begin position="732"/>
        <end position="802"/>
    </location>
</feature>
<keyword evidence="9" id="KW-0804">Transcription</keyword>
<feature type="region of interest" description="Disordered" evidence="13">
    <location>
        <begin position="48"/>
        <end position="96"/>
    </location>
</feature>
<evidence type="ECO:0000256" key="7">
    <source>
        <dbReference type="ARBA" id="ARBA00023117"/>
    </source>
</evidence>
<dbReference type="PANTHER" id="PTHR45750">
    <property type="entry name" value="GH11602P"/>
    <property type="match status" value="1"/>
</dbReference>
<dbReference type="AlphaFoldDB" id="A0A423WWT0"/>
<dbReference type="EMBL" id="LKEA01000007">
    <property type="protein sequence ID" value="ROW07931.1"/>
    <property type="molecule type" value="Genomic_DNA"/>
</dbReference>
<gene>
    <name evidence="16" type="ORF">VMCG_03392</name>
</gene>
<dbReference type="GO" id="GO:0045944">
    <property type="term" value="P:positive regulation of transcription by RNA polymerase II"/>
    <property type="evidence" value="ECO:0007669"/>
    <property type="project" value="TreeGrafter"/>
</dbReference>
<keyword evidence="5" id="KW-0156">Chromatin regulator</keyword>
<dbReference type="PRINTS" id="PR00503">
    <property type="entry name" value="BROMODOMAIN"/>
</dbReference>
<dbReference type="EC" id="2.3.1.48" evidence="3"/>
<comment type="subcellular location">
    <subcellularLocation>
        <location evidence="1">Nucleus</location>
    </subcellularLocation>
</comment>
<dbReference type="PROSITE" id="PS50014">
    <property type="entry name" value="BROMODOMAIN_2"/>
    <property type="match status" value="1"/>
</dbReference>
<feature type="compositionally biased region" description="Polar residues" evidence="13">
    <location>
        <begin position="133"/>
        <end position="148"/>
    </location>
</feature>
<feature type="region of interest" description="Disordered" evidence="13">
    <location>
        <begin position="109"/>
        <end position="160"/>
    </location>
</feature>
<keyword evidence="10" id="KW-0539">Nucleus</keyword>
<protein>
    <recommendedName>
        <fullName evidence="3">histone acetyltransferase</fullName>
        <ecNumber evidence="3">2.3.1.48</ecNumber>
    </recommendedName>
</protein>
<dbReference type="Pfam" id="PF00583">
    <property type="entry name" value="Acetyltransf_1"/>
    <property type="match status" value="1"/>
</dbReference>
<evidence type="ECO:0000256" key="6">
    <source>
        <dbReference type="ARBA" id="ARBA00023015"/>
    </source>
</evidence>
<organism evidence="16 17">
    <name type="scientific">Cytospora schulzeri</name>
    <dbReference type="NCBI Taxonomy" id="448051"/>
    <lineage>
        <taxon>Eukaryota</taxon>
        <taxon>Fungi</taxon>
        <taxon>Dikarya</taxon>
        <taxon>Ascomycota</taxon>
        <taxon>Pezizomycotina</taxon>
        <taxon>Sordariomycetes</taxon>
        <taxon>Sordariomycetidae</taxon>
        <taxon>Diaporthales</taxon>
        <taxon>Cytosporaceae</taxon>
        <taxon>Cytospora</taxon>
    </lineage>
</organism>
<evidence type="ECO:0000256" key="1">
    <source>
        <dbReference type="ARBA" id="ARBA00004123"/>
    </source>
</evidence>
<accession>A0A423WWT0</accession>
<feature type="region of interest" description="Disordered" evidence="13">
    <location>
        <begin position="1"/>
        <end position="33"/>
    </location>
</feature>
<dbReference type="SUPFAM" id="SSF47370">
    <property type="entry name" value="Bromodomain"/>
    <property type="match status" value="1"/>
</dbReference>
<keyword evidence="17" id="KW-1185">Reference proteome</keyword>
<keyword evidence="7 12" id="KW-0103">Bromodomain</keyword>
<dbReference type="OrthoDB" id="1937912at2759"/>
<evidence type="ECO:0000313" key="16">
    <source>
        <dbReference type="EMBL" id="ROW07931.1"/>
    </source>
</evidence>
<evidence type="ECO:0000256" key="3">
    <source>
        <dbReference type="ARBA" id="ARBA00013184"/>
    </source>
</evidence>
<dbReference type="SMART" id="SM00297">
    <property type="entry name" value="BROMO"/>
    <property type="match status" value="1"/>
</dbReference>
<evidence type="ECO:0000259" key="14">
    <source>
        <dbReference type="PROSITE" id="PS50014"/>
    </source>
</evidence>
<feature type="domain" description="N-acetyltransferase" evidence="15">
    <location>
        <begin position="490"/>
        <end position="645"/>
    </location>
</feature>
<feature type="region of interest" description="Disordered" evidence="13">
    <location>
        <begin position="270"/>
        <end position="289"/>
    </location>
</feature>
<feature type="compositionally biased region" description="Basic residues" evidence="13">
    <location>
        <begin position="345"/>
        <end position="354"/>
    </location>
</feature>
<dbReference type="InterPro" id="IPR001487">
    <property type="entry name" value="Bromodomain"/>
</dbReference>
<keyword evidence="4" id="KW-0808">Transferase</keyword>
<dbReference type="Gene3D" id="1.20.920.10">
    <property type="entry name" value="Bromodomain-like"/>
    <property type="match status" value="1"/>
</dbReference>
<comment type="caution">
    <text evidence="16">The sequence shown here is derived from an EMBL/GenBank/DDBJ whole genome shotgun (WGS) entry which is preliminary data.</text>
</comment>
<dbReference type="PROSITE" id="PS00633">
    <property type="entry name" value="BROMODOMAIN_1"/>
    <property type="match status" value="1"/>
</dbReference>
<dbReference type="Proteomes" id="UP000283895">
    <property type="component" value="Unassembled WGS sequence"/>
</dbReference>
<proteinExistence type="inferred from homology"/>
<dbReference type="CDD" id="cd04301">
    <property type="entry name" value="NAT_SF"/>
    <property type="match status" value="1"/>
</dbReference>
<dbReference type="InterPro" id="IPR037800">
    <property type="entry name" value="GCN5"/>
</dbReference>
<dbReference type="InterPro" id="IPR036427">
    <property type="entry name" value="Bromodomain-like_sf"/>
</dbReference>
<dbReference type="GO" id="GO:0010484">
    <property type="term" value="F:histone H3 acetyltransferase activity"/>
    <property type="evidence" value="ECO:0007669"/>
    <property type="project" value="TreeGrafter"/>
</dbReference>
<keyword evidence="11" id="KW-0012">Acyltransferase</keyword>
<dbReference type="InterPro" id="IPR018359">
    <property type="entry name" value="Bromodomain_CS"/>
</dbReference>